<organism evidence="2 3">
    <name type="scientific">Micromonospora humidisoli</name>
    <dbReference type="NCBI Taxonomy" id="2807622"/>
    <lineage>
        <taxon>Bacteria</taxon>
        <taxon>Bacillati</taxon>
        <taxon>Actinomycetota</taxon>
        <taxon>Actinomycetes</taxon>
        <taxon>Micromonosporales</taxon>
        <taxon>Micromonosporaceae</taxon>
        <taxon>Micromonospora</taxon>
    </lineage>
</organism>
<evidence type="ECO:0008006" key="4">
    <source>
        <dbReference type="Google" id="ProtNLM"/>
    </source>
</evidence>
<accession>A0ABS2JCQ1</accession>
<dbReference type="Proteomes" id="UP000809587">
    <property type="component" value="Unassembled WGS sequence"/>
</dbReference>
<evidence type="ECO:0000313" key="3">
    <source>
        <dbReference type="Proteomes" id="UP000809587"/>
    </source>
</evidence>
<protein>
    <recommendedName>
        <fullName evidence="4">Carbohydrate binding domain-containing protein</fullName>
    </recommendedName>
</protein>
<reference evidence="2 3" key="1">
    <citation type="submission" date="2021-02" db="EMBL/GenBank/DDBJ databases">
        <authorList>
            <person name="Lee D.-H."/>
        </authorList>
    </citation>
    <scope>NUCLEOTIDE SEQUENCE [LARGE SCALE GENOMIC DNA]</scope>
    <source>
        <strain evidence="2 3">MMS20-R2-29</strain>
    </source>
</reference>
<evidence type="ECO:0000256" key="1">
    <source>
        <dbReference type="SAM" id="MobiDB-lite"/>
    </source>
</evidence>
<feature type="region of interest" description="Disordered" evidence="1">
    <location>
        <begin position="38"/>
        <end position="57"/>
    </location>
</feature>
<dbReference type="Gene3D" id="2.60.120.260">
    <property type="entry name" value="Galactose-binding domain-like"/>
    <property type="match status" value="1"/>
</dbReference>
<proteinExistence type="predicted"/>
<comment type="caution">
    <text evidence="2">The sequence shown here is derived from an EMBL/GenBank/DDBJ whole genome shotgun (WGS) entry which is preliminary data.</text>
</comment>
<sequence>MAFPSTPLGVTVELYLGAVLGWVDITADVRLGAAHSGGGIQISRGRANEGADTDPGRCSMTLNNRHGRYSPRNPASPYYGLIGRNTPVRVRVAEADPGRAVALPGRIAPGGTGGWRVTTPHHASLAVTGDLDVRIWARSYSQWRDEGGVSLAGRYEINVNNRSWALHTDALGQMWLLWSPDGTLASRREARSVPVTPAPDGTLAVRATLDVDNGAGGCTVTFYTASSLAGPWTQIGPPVVQAGTTSVFGGTAEIELGYERQLGVEPFAGELFGFELRSGIGGTVVASPNFTAMTVGATTLTDGQGRVWTLDGGALVIDRGLRFFGEVSSWPVRWERSGRDRWVPIEAAGISRRLGQGASAVRSPLLRTLLAIDPAAYLPLEDGEKSTRPSSSAAGVLAGESRLVTFGSDTSLPGAASTATLNDATSVIITPVASRPTATTWSVMLLFKMTAIPSSTADKTYCRIHMLGGRVARWDLQASQTGYRWAGYDADGNEITNMSTLHGTGAAPNGWVAMMLLLTKGSGTIDYRPVWHGVGSDVFYGPAATTVTSQWGQPSRVEVTGADYMTGASVAHLVVDSEEIPLVTDTFRRASIGYAGETTTARMTRLSAEVGVPVTFMGGGAYTETLGAQRIAPYLELMRDAAQADGGILGEPRWQSGLVYRPRVALYNQAALSIGYNAGHIAEPFEPVDDDDQVVNDVTVSRDGGGSARAVQTTGPLSVAAPPAGVGTYDSAVTVQIADDARLTDHAGWRLRLGTVDAARYPRVRANLAGTAYTANPTLRQQVALVDVGDVVELAGLPAWLPVGFARVMVQGYTETLDAYTWEITWNASPADPWDVATADGDARVAADGSTLAAGITSTATTLQVTSTTDNGIWATDPDSYPLDLAVGVERVRVDAVGQVLNADPWFASGMTSWTASNATVSPVPQIGRANYAGVSVTAGGGTSGGVNATNRVTATAGTTYIATVWVYSTVAVKAGPAVDWHTSGGAYLSTGIVGPPTVPAGIWTPVSGRLVAPATTGQAAMRARHDSTTTAGTVWLTTGATLVPASTVDTSPQTFTVAARSVNGIISAWPAGTPVDVWLPAIAAL</sequence>
<name>A0ABS2JCQ1_9ACTN</name>
<evidence type="ECO:0000313" key="2">
    <source>
        <dbReference type="EMBL" id="MBM7083599.1"/>
    </source>
</evidence>
<dbReference type="RefSeq" id="WP_204958739.1">
    <property type="nucleotide sequence ID" value="NZ_JAFEUO010000003.1"/>
</dbReference>
<keyword evidence="3" id="KW-1185">Reference proteome</keyword>
<gene>
    <name evidence="2" type="ORF">JQN84_13845</name>
</gene>
<dbReference type="EMBL" id="JAFEUO010000003">
    <property type="protein sequence ID" value="MBM7083599.1"/>
    <property type="molecule type" value="Genomic_DNA"/>
</dbReference>